<keyword evidence="1" id="KW-0469">Meiosis</keyword>
<evidence type="ECO:0000256" key="1">
    <source>
        <dbReference type="RuleBase" id="RU368069"/>
    </source>
</evidence>
<gene>
    <name evidence="2" type="ORF">AMORRO_LOCUS5956</name>
</gene>
<evidence type="ECO:0000313" key="3">
    <source>
        <dbReference type="Proteomes" id="UP000789342"/>
    </source>
</evidence>
<dbReference type="Pfam" id="PF03666">
    <property type="entry name" value="NPR3"/>
    <property type="match status" value="1"/>
</dbReference>
<dbReference type="GO" id="GO:0005774">
    <property type="term" value="C:vacuolar membrane"/>
    <property type="evidence" value="ECO:0007669"/>
    <property type="project" value="UniProtKB-SubCell"/>
</dbReference>
<keyword evidence="1" id="KW-0732">Signal</keyword>
<dbReference type="GO" id="GO:0051321">
    <property type="term" value="P:meiotic cell cycle"/>
    <property type="evidence" value="ECO:0007669"/>
    <property type="project" value="UniProtKB-UniRule"/>
</dbReference>
<keyword evidence="3" id="KW-1185">Reference proteome</keyword>
<evidence type="ECO:0000313" key="2">
    <source>
        <dbReference type="EMBL" id="CAG8559639.1"/>
    </source>
</evidence>
<feature type="non-terminal residue" evidence="2">
    <location>
        <position position="142"/>
    </location>
</feature>
<dbReference type="GO" id="GO:1990130">
    <property type="term" value="C:GATOR1 complex"/>
    <property type="evidence" value="ECO:0007669"/>
    <property type="project" value="TreeGrafter"/>
</dbReference>
<dbReference type="GO" id="GO:1904262">
    <property type="term" value="P:negative regulation of TORC1 signaling"/>
    <property type="evidence" value="ECO:0007669"/>
    <property type="project" value="TreeGrafter"/>
</dbReference>
<organism evidence="2 3">
    <name type="scientific">Acaulospora morrowiae</name>
    <dbReference type="NCBI Taxonomy" id="94023"/>
    <lineage>
        <taxon>Eukaryota</taxon>
        <taxon>Fungi</taxon>
        <taxon>Fungi incertae sedis</taxon>
        <taxon>Mucoromycota</taxon>
        <taxon>Glomeromycotina</taxon>
        <taxon>Glomeromycetes</taxon>
        <taxon>Diversisporales</taxon>
        <taxon>Acaulosporaceae</taxon>
        <taxon>Acaulospora</taxon>
    </lineage>
</organism>
<dbReference type="OrthoDB" id="18648at2759"/>
<accession>A0A9N9FTS4</accession>
<dbReference type="PANTHER" id="PTHR13153">
    <property type="entry name" value="CGTHBA PROTEIN -14 GENE PROTEIN"/>
    <property type="match status" value="1"/>
</dbReference>
<dbReference type="AlphaFoldDB" id="A0A9N9FTS4"/>
<comment type="subcellular location">
    <subcellularLocation>
        <location evidence="1">Vacuole membrane</location>
        <topology evidence="1">Peripheral membrane protein</topology>
    </subcellularLocation>
</comment>
<dbReference type="GO" id="GO:0038202">
    <property type="term" value="P:TORC1 signaling"/>
    <property type="evidence" value="ECO:0007669"/>
    <property type="project" value="TreeGrafter"/>
</dbReference>
<comment type="similarity">
    <text evidence="1">Belongs to the NPR3 family.</text>
</comment>
<dbReference type="GO" id="GO:0010508">
    <property type="term" value="P:positive regulation of autophagy"/>
    <property type="evidence" value="ECO:0007669"/>
    <property type="project" value="TreeGrafter"/>
</dbReference>
<dbReference type="GO" id="GO:0034198">
    <property type="term" value="P:cellular response to amino acid starvation"/>
    <property type="evidence" value="ECO:0007669"/>
    <property type="project" value="TreeGrafter"/>
</dbReference>
<proteinExistence type="inferred from homology"/>
<dbReference type="InterPro" id="IPR005365">
    <property type="entry name" value="Npr3"/>
</dbReference>
<name>A0A9N9FTS4_9GLOM</name>
<protein>
    <recommendedName>
        <fullName evidence="1">Nitrogen permease regulator 3</fullName>
    </recommendedName>
    <alternativeName>
        <fullName evidence="1">Required for meiotic nuclear division protein 11</fullName>
    </alternativeName>
</protein>
<dbReference type="EMBL" id="CAJVPV010003781">
    <property type="protein sequence ID" value="CAG8559639.1"/>
    <property type="molecule type" value="Genomic_DNA"/>
</dbReference>
<comment type="function">
    <text evidence="1">Mediates inactivation of the TORC1 complex in response to amino acid starvation. Required for meiotic nuclear division.</text>
</comment>
<dbReference type="Proteomes" id="UP000789342">
    <property type="component" value="Unassembled WGS sequence"/>
</dbReference>
<reference evidence="2" key="1">
    <citation type="submission" date="2021-06" db="EMBL/GenBank/DDBJ databases">
        <authorList>
            <person name="Kallberg Y."/>
            <person name="Tangrot J."/>
            <person name="Rosling A."/>
        </authorList>
    </citation>
    <scope>NUCLEOTIDE SEQUENCE</scope>
    <source>
        <strain evidence="2">CL551</strain>
    </source>
</reference>
<sequence>MASRNIARFALNTLAFIRYGLEEESAESIFTRSKSAGKCCLKYSTTLARTIQQVYDSISIDSIAHVMVNDYIDLSLQVSPLAPTFQSTEGDMTGHEYDHYPIIAPYHTLLLLEDPEEILRSIPIDANPTLVNLIQILTPTKR</sequence>
<dbReference type="PANTHER" id="PTHR13153:SF5">
    <property type="entry name" value="GATOR COMPLEX PROTEIN NPRL3"/>
    <property type="match status" value="1"/>
</dbReference>
<comment type="caution">
    <text evidence="2">The sequence shown here is derived from an EMBL/GenBank/DDBJ whole genome shotgun (WGS) entry which is preliminary data.</text>
</comment>